<dbReference type="InterPro" id="IPR013783">
    <property type="entry name" value="Ig-like_fold"/>
</dbReference>
<evidence type="ECO:0008006" key="3">
    <source>
        <dbReference type="Google" id="ProtNLM"/>
    </source>
</evidence>
<keyword evidence="2" id="KW-1185">Reference proteome</keyword>
<protein>
    <recommendedName>
        <fullName evidence="3">DUF1573 domain-containing protein</fullName>
    </recommendedName>
</protein>
<dbReference type="PROSITE" id="PS51257">
    <property type="entry name" value="PROKAR_LIPOPROTEIN"/>
    <property type="match status" value="1"/>
</dbReference>
<evidence type="ECO:0000313" key="2">
    <source>
        <dbReference type="Proteomes" id="UP000316304"/>
    </source>
</evidence>
<dbReference type="OrthoDB" id="215317at2"/>
<name>A0A5C6CFK0_9BACT</name>
<sequence>MFTLRSTGPRILLGCLGMMLACSLALTIGSQIKYKPYGVPDHRRSEYDTILRKLAKQSQAIAEAKLGKNPIAKLEQSEYDFGLLAPGTAGAKHDFLIHNEGQDDLVLSSVGSSCKCTVATIEDRIVPPGESRPVTLVWNVGEDLSDEYEQTALIETNDPSKPRIELKVRGRVRSRWAVSSSDLVHLKGSAHRAIEASCILYSQVFEDFVILETESSSGAIQVATEPADPLDLSPLQGRCGYKVNIHYRAPTKHTGHFQEQVRVCVLDTQTEATEWMELPIRGTIGKPLIFHGPELDASGLDLGTVEVGDKREWSFFVRFRTENIVTDAVVRKVAPPGLVAAVEPVKRVKNTFRVTLKLATDAKPHRFYFDEQGYVEISNRDDPTQGDWMSLSGQIISPANKSFVGR</sequence>
<dbReference type="AlphaFoldDB" id="A0A5C6CFK0"/>
<organism evidence="1 2">
    <name type="scientific">Novipirellula galeiformis</name>
    <dbReference type="NCBI Taxonomy" id="2528004"/>
    <lineage>
        <taxon>Bacteria</taxon>
        <taxon>Pseudomonadati</taxon>
        <taxon>Planctomycetota</taxon>
        <taxon>Planctomycetia</taxon>
        <taxon>Pirellulales</taxon>
        <taxon>Pirellulaceae</taxon>
        <taxon>Novipirellula</taxon>
    </lineage>
</organism>
<dbReference type="RefSeq" id="WP_146595685.1">
    <property type="nucleotide sequence ID" value="NZ_SJPT01000005.1"/>
</dbReference>
<dbReference type="EMBL" id="SJPT01000005">
    <property type="protein sequence ID" value="TWU22527.1"/>
    <property type="molecule type" value="Genomic_DNA"/>
</dbReference>
<reference evidence="1 2" key="1">
    <citation type="submission" date="2019-02" db="EMBL/GenBank/DDBJ databases">
        <title>Deep-cultivation of Planctomycetes and their phenomic and genomic characterization uncovers novel biology.</title>
        <authorList>
            <person name="Wiegand S."/>
            <person name="Jogler M."/>
            <person name="Boedeker C."/>
            <person name="Pinto D."/>
            <person name="Vollmers J."/>
            <person name="Rivas-Marin E."/>
            <person name="Kohn T."/>
            <person name="Peeters S.H."/>
            <person name="Heuer A."/>
            <person name="Rast P."/>
            <person name="Oberbeckmann S."/>
            <person name="Bunk B."/>
            <person name="Jeske O."/>
            <person name="Meyerdierks A."/>
            <person name="Storesund J.E."/>
            <person name="Kallscheuer N."/>
            <person name="Luecker S."/>
            <person name="Lage O.M."/>
            <person name="Pohl T."/>
            <person name="Merkel B.J."/>
            <person name="Hornburger P."/>
            <person name="Mueller R.-W."/>
            <person name="Bruemmer F."/>
            <person name="Labrenz M."/>
            <person name="Spormann A.M."/>
            <person name="Op Den Camp H."/>
            <person name="Overmann J."/>
            <person name="Amann R."/>
            <person name="Jetten M.S.M."/>
            <person name="Mascher T."/>
            <person name="Medema M.H."/>
            <person name="Devos D.P."/>
            <person name="Kaster A.-K."/>
            <person name="Ovreas L."/>
            <person name="Rohde M."/>
            <person name="Galperin M.Y."/>
            <person name="Jogler C."/>
        </authorList>
    </citation>
    <scope>NUCLEOTIDE SEQUENCE [LARGE SCALE GENOMIC DNA]</scope>
    <source>
        <strain evidence="1 2">Pla52o</strain>
    </source>
</reference>
<dbReference type="Proteomes" id="UP000316304">
    <property type="component" value="Unassembled WGS sequence"/>
</dbReference>
<dbReference type="Gene3D" id="2.60.40.10">
    <property type="entry name" value="Immunoglobulins"/>
    <property type="match status" value="1"/>
</dbReference>
<comment type="caution">
    <text evidence="1">The sequence shown here is derived from an EMBL/GenBank/DDBJ whole genome shotgun (WGS) entry which is preliminary data.</text>
</comment>
<gene>
    <name evidence="1" type="ORF">Pla52o_35860</name>
</gene>
<dbReference type="Pfam" id="PF07610">
    <property type="entry name" value="DUF1573"/>
    <property type="match status" value="1"/>
</dbReference>
<dbReference type="InterPro" id="IPR011467">
    <property type="entry name" value="DUF1573"/>
</dbReference>
<dbReference type="PANTHER" id="PTHR37833">
    <property type="entry name" value="LIPOPROTEIN-RELATED"/>
    <property type="match status" value="1"/>
</dbReference>
<dbReference type="PANTHER" id="PTHR37833:SF1">
    <property type="entry name" value="SIGNAL PEPTIDE PROTEIN"/>
    <property type="match status" value="1"/>
</dbReference>
<proteinExistence type="predicted"/>
<evidence type="ECO:0000313" key="1">
    <source>
        <dbReference type="EMBL" id="TWU22527.1"/>
    </source>
</evidence>
<accession>A0A5C6CFK0</accession>